<dbReference type="GO" id="GO:0005524">
    <property type="term" value="F:ATP binding"/>
    <property type="evidence" value="ECO:0007669"/>
    <property type="project" value="TreeGrafter"/>
</dbReference>
<dbReference type="InterPro" id="IPR025669">
    <property type="entry name" value="AAA_dom"/>
</dbReference>
<dbReference type="GO" id="GO:0005829">
    <property type="term" value="C:cytosol"/>
    <property type="evidence" value="ECO:0007669"/>
    <property type="project" value="TreeGrafter"/>
</dbReference>
<sequence length="431" mass="46996">MKVLVAGAEDFVESCVRRAEGTPVRVVSVATSPVVAADLLLQGGYDAVVLGFPVGDCEALLRECPLPEGVLCLVSLPEVTASDWRRLASLGAAPVRAGSEVDELLRAAPRALPAREEERVPGEFEEFAREDARARVSEVRKQTAAGKAVALKHRVFAFYAPKGGEGKTTLAVAFASSVAKLAGLKVVLLDVDPTREGSDVARRFGYFVSRGVRPPVTLASWRDFPQDRWRLWETVEKYVVPTPVEGLWFLPAPWDVADAEVVTRELVSRVMTVLKRHFDLVVADTSPSLTEGVVEVLDQADVVVLVCRPTLDEADALAGFSRKTVGKLNFPREKIRLVFNLVPPDLPYSTKEVAANAGLVETAAVPFDPTVVRVRSRSEVPDAQLDSPFGRAVYRMVQSLLPAGLLPEEEEKGERRVGFLARLLGRRKARA</sequence>
<dbReference type="eggNOG" id="COG4963">
    <property type="taxonomic scope" value="Bacteria"/>
</dbReference>
<dbReference type="InterPro" id="IPR027417">
    <property type="entry name" value="P-loop_NTPase"/>
</dbReference>
<evidence type="ECO:0000313" key="3">
    <source>
        <dbReference type="Proteomes" id="UP000002620"/>
    </source>
</evidence>
<dbReference type="Proteomes" id="UP000002620">
    <property type="component" value="Chromosome"/>
</dbReference>
<dbReference type="GO" id="GO:0009898">
    <property type="term" value="C:cytoplasmic side of plasma membrane"/>
    <property type="evidence" value="ECO:0007669"/>
    <property type="project" value="TreeGrafter"/>
</dbReference>
<dbReference type="STRING" id="429009.Adeg_0779"/>
<dbReference type="KEGG" id="adg:Adeg_0779"/>
<dbReference type="PANTHER" id="PTHR43384">
    <property type="entry name" value="SEPTUM SITE-DETERMINING PROTEIN MIND HOMOLOG, CHLOROPLASTIC-RELATED"/>
    <property type="match status" value="1"/>
</dbReference>
<dbReference type="Pfam" id="PF13614">
    <property type="entry name" value="AAA_31"/>
    <property type="match status" value="1"/>
</dbReference>
<organism evidence="2 3">
    <name type="scientific">Ammonifex degensii (strain DSM 10501 / KC4)</name>
    <dbReference type="NCBI Taxonomy" id="429009"/>
    <lineage>
        <taxon>Bacteria</taxon>
        <taxon>Bacillati</taxon>
        <taxon>Bacillota</taxon>
        <taxon>Clostridia</taxon>
        <taxon>Thermoanaerobacterales</taxon>
        <taxon>Thermoanaerobacteraceae</taxon>
        <taxon>Ammonifex</taxon>
    </lineage>
</organism>
<feature type="domain" description="AAA" evidence="1">
    <location>
        <begin position="154"/>
        <end position="309"/>
    </location>
</feature>
<dbReference type="InterPro" id="IPR050625">
    <property type="entry name" value="ParA/MinD_ATPase"/>
</dbReference>
<reference evidence="2 3" key="1">
    <citation type="submission" date="2009-10" db="EMBL/GenBank/DDBJ databases">
        <title>Complete sequence of chromosome of Ammonifex degensii KC4.</title>
        <authorList>
            <consortium name="US DOE Joint Genome Institute"/>
            <person name="Kerfeld C."/>
            <person name="Goodner B."/>
            <person name="Huber H."/>
            <person name="Stetter K."/>
            <person name="Lucas S."/>
            <person name="Copeland A."/>
            <person name="Lapidus A."/>
            <person name="Glavina del Rio T."/>
            <person name="Dalin E."/>
            <person name="Tice H."/>
            <person name="Bruce D."/>
            <person name="Goodwin L."/>
            <person name="Pitluck S."/>
            <person name="Saunders E."/>
            <person name="Brettin T."/>
            <person name="Detter J.C."/>
            <person name="Han C."/>
            <person name="Larimer F."/>
            <person name="Land M."/>
            <person name="Hauser L."/>
            <person name="Kyrpides N."/>
            <person name="Ovchinnikova G."/>
            <person name="Richardson P."/>
        </authorList>
    </citation>
    <scope>NUCLEOTIDE SEQUENCE [LARGE SCALE GENOMIC DNA]</scope>
    <source>
        <strain evidence="3">DSM 10501 / KC4</strain>
    </source>
</reference>
<dbReference type="GO" id="GO:0051782">
    <property type="term" value="P:negative regulation of cell division"/>
    <property type="evidence" value="ECO:0007669"/>
    <property type="project" value="TreeGrafter"/>
</dbReference>
<dbReference type="GO" id="GO:0016887">
    <property type="term" value="F:ATP hydrolysis activity"/>
    <property type="evidence" value="ECO:0007669"/>
    <property type="project" value="TreeGrafter"/>
</dbReference>
<gene>
    <name evidence="2" type="ordered locus">Adeg_0779</name>
</gene>
<keyword evidence="3" id="KW-1185">Reference proteome</keyword>
<dbReference type="SUPFAM" id="SSF52540">
    <property type="entry name" value="P-loop containing nucleoside triphosphate hydrolases"/>
    <property type="match status" value="1"/>
</dbReference>
<dbReference type="PANTHER" id="PTHR43384:SF13">
    <property type="entry name" value="SLR0110 PROTEIN"/>
    <property type="match status" value="1"/>
</dbReference>
<accession>C9RCE5</accession>
<dbReference type="EMBL" id="CP001785">
    <property type="protein sequence ID" value="ACX51922.1"/>
    <property type="molecule type" value="Genomic_DNA"/>
</dbReference>
<dbReference type="HOGENOM" id="CLU_635595_0_0_9"/>
<evidence type="ECO:0000313" key="2">
    <source>
        <dbReference type="EMBL" id="ACX51922.1"/>
    </source>
</evidence>
<name>C9RCE5_AMMDK</name>
<dbReference type="AlphaFoldDB" id="C9RCE5"/>
<dbReference type="RefSeq" id="WP_015738800.1">
    <property type="nucleotide sequence ID" value="NC_013385.1"/>
</dbReference>
<dbReference type="Gene3D" id="3.40.50.300">
    <property type="entry name" value="P-loop containing nucleotide triphosphate hydrolases"/>
    <property type="match status" value="1"/>
</dbReference>
<protein>
    <submittedName>
        <fullName evidence="2">ATPase involved in chromosome partitioning-like protein</fullName>
    </submittedName>
</protein>
<evidence type="ECO:0000259" key="1">
    <source>
        <dbReference type="Pfam" id="PF13614"/>
    </source>
</evidence>
<proteinExistence type="predicted"/>